<dbReference type="Proteomes" id="UP000182063">
    <property type="component" value="Chromosome"/>
</dbReference>
<keyword evidence="2" id="KW-1185">Reference proteome</keyword>
<keyword evidence="1" id="KW-0560">Oxidoreductase</keyword>
<dbReference type="EMBL" id="CP018221">
    <property type="protein sequence ID" value="API58631.1"/>
    <property type="molecule type" value="Genomic_DNA"/>
</dbReference>
<dbReference type="KEGG" id="sphj:BSL82_04320"/>
<protein>
    <submittedName>
        <fullName evidence="1">Hydroxyquinol 1,2-dioxygenase</fullName>
    </submittedName>
</protein>
<accession>A0A1L3ZSM0</accession>
<dbReference type="Gene3D" id="2.60.120.10">
    <property type="entry name" value="Jelly Rolls"/>
    <property type="match status" value="1"/>
</dbReference>
<dbReference type="AlphaFoldDB" id="A0A1L3ZSM0"/>
<organism evidence="1 2">
    <name type="scientific">Tardibacter chloracetimidivorans</name>
    <dbReference type="NCBI Taxonomy" id="1921510"/>
    <lineage>
        <taxon>Bacteria</taxon>
        <taxon>Pseudomonadati</taxon>
        <taxon>Pseudomonadota</taxon>
        <taxon>Alphaproteobacteria</taxon>
        <taxon>Sphingomonadales</taxon>
        <taxon>Sphingomonadaceae</taxon>
        <taxon>Tardibacter</taxon>
    </lineage>
</organism>
<dbReference type="GO" id="GO:0051213">
    <property type="term" value="F:dioxygenase activity"/>
    <property type="evidence" value="ECO:0007669"/>
    <property type="project" value="UniProtKB-KW"/>
</dbReference>
<evidence type="ECO:0000313" key="1">
    <source>
        <dbReference type="EMBL" id="API58631.1"/>
    </source>
</evidence>
<dbReference type="OrthoDB" id="8442236at2"/>
<reference evidence="2" key="1">
    <citation type="submission" date="2016-11" db="EMBL/GenBank/DDBJ databases">
        <title>Complete Genome Sequence of alachlor-degrading Sphingomonas sp. strain JJ-A5.</title>
        <authorList>
            <person name="Lee H."/>
            <person name="Ka J.-O."/>
        </authorList>
    </citation>
    <scope>NUCLEOTIDE SEQUENCE [LARGE SCALE GENOMIC DNA]</scope>
    <source>
        <strain evidence="2">JJ-A5</strain>
    </source>
</reference>
<evidence type="ECO:0000313" key="2">
    <source>
        <dbReference type="Proteomes" id="UP000182063"/>
    </source>
</evidence>
<dbReference type="InterPro" id="IPR014710">
    <property type="entry name" value="RmlC-like_jellyroll"/>
</dbReference>
<keyword evidence="1" id="KW-0223">Dioxygenase</keyword>
<sequence>MEGVVTQFGSLKDYRKGGVEIIEDDPRNYVFSNVFEVAEGAEPYERIAVGKNFEYVIEAARAEGTSSWFTCAHDEFVLCLDGRTEVHLIKLDRPEDYVDPESEGAVRIGEDTLPGRKMGRISLGRGHMAALPTGAAYRFHADQPGVILFQTIEGEVTVQKWASICQTESV</sequence>
<proteinExistence type="predicted"/>
<name>A0A1L3ZSM0_9SPHN</name>
<dbReference type="RefSeq" id="WP_072596193.1">
    <property type="nucleotide sequence ID" value="NZ_CP018221.1"/>
</dbReference>
<dbReference type="STRING" id="1921510.BSL82_04320"/>
<gene>
    <name evidence="1" type="ORF">BSL82_04320</name>
</gene>